<keyword evidence="2" id="KW-1185">Reference proteome</keyword>
<dbReference type="EMBL" id="VSWD01000002">
    <property type="protein sequence ID" value="KAK3107900.1"/>
    <property type="molecule type" value="Genomic_DNA"/>
</dbReference>
<evidence type="ECO:0000313" key="1">
    <source>
        <dbReference type="EMBL" id="KAK3107900.1"/>
    </source>
</evidence>
<protein>
    <submittedName>
        <fullName evidence="1">Uncharacterized protein</fullName>
    </submittedName>
</protein>
<proteinExistence type="predicted"/>
<comment type="caution">
    <text evidence="1">The sequence shown here is derived from an EMBL/GenBank/DDBJ whole genome shotgun (WGS) entry which is preliminary data.</text>
</comment>
<name>A0AA88YLA1_PINIB</name>
<sequence length="130" mass="15595">MFVNVTEWENQTPTQVHYNKYMKYIGQSIDKKDFEGLDIEDIHQFERCFEVNVNIFSLQENESVLPVRRSHCHYTNTMNLNLFENHLSYISKEGIKADNIYHWFPRKCCTKHAQRDKRTPGLFKVEFEGD</sequence>
<dbReference type="AlphaFoldDB" id="A0AA88YLA1"/>
<reference evidence="1" key="1">
    <citation type="submission" date="2019-08" db="EMBL/GenBank/DDBJ databases">
        <title>The improved chromosome-level genome for the pearl oyster Pinctada fucata martensii using PacBio sequencing and Hi-C.</title>
        <authorList>
            <person name="Zheng Z."/>
        </authorList>
    </citation>
    <scope>NUCLEOTIDE SEQUENCE</scope>
    <source>
        <strain evidence="1">ZZ-2019</strain>
        <tissue evidence="1">Adductor muscle</tissue>
    </source>
</reference>
<organism evidence="1 2">
    <name type="scientific">Pinctada imbricata</name>
    <name type="common">Atlantic pearl-oyster</name>
    <name type="synonym">Pinctada martensii</name>
    <dbReference type="NCBI Taxonomy" id="66713"/>
    <lineage>
        <taxon>Eukaryota</taxon>
        <taxon>Metazoa</taxon>
        <taxon>Spiralia</taxon>
        <taxon>Lophotrochozoa</taxon>
        <taxon>Mollusca</taxon>
        <taxon>Bivalvia</taxon>
        <taxon>Autobranchia</taxon>
        <taxon>Pteriomorphia</taxon>
        <taxon>Pterioida</taxon>
        <taxon>Pterioidea</taxon>
        <taxon>Pteriidae</taxon>
        <taxon>Pinctada</taxon>
    </lineage>
</organism>
<gene>
    <name evidence="1" type="ORF">FSP39_024735</name>
</gene>
<evidence type="ECO:0000313" key="2">
    <source>
        <dbReference type="Proteomes" id="UP001186944"/>
    </source>
</evidence>
<dbReference type="Proteomes" id="UP001186944">
    <property type="component" value="Unassembled WGS sequence"/>
</dbReference>
<accession>A0AA88YLA1</accession>